<dbReference type="CDD" id="cd00093">
    <property type="entry name" value="HTH_XRE"/>
    <property type="match status" value="1"/>
</dbReference>
<dbReference type="Pfam" id="PF01381">
    <property type="entry name" value="HTH_3"/>
    <property type="match status" value="1"/>
</dbReference>
<evidence type="ECO:0000313" key="3">
    <source>
        <dbReference type="Proteomes" id="UP000267077"/>
    </source>
</evidence>
<dbReference type="GO" id="GO:0003677">
    <property type="term" value="F:DNA binding"/>
    <property type="evidence" value="ECO:0007669"/>
    <property type="project" value="InterPro"/>
</dbReference>
<gene>
    <name evidence="2" type="ORF">EKH79_03085</name>
</gene>
<dbReference type="InterPro" id="IPR010982">
    <property type="entry name" value="Lambda_DNA-bd_dom_sf"/>
</dbReference>
<accession>A0A3S0Q126</accession>
<reference evidence="2 3" key="1">
    <citation type="submission" date="2018-12" db="EMBL/GenBank/DDBJ databases">
        <title>Dyella dinghuensis sp. nov. DHOA06 and Dyella choica sp. nov. 4M-K27, isolated from forest soil.</title>
        <authorList>
            <person name="Qiu L.-H."/>
            <person name="Gao Z.-H."/>
        </authorList>
    </citation>
    <scope>NUCLEOTIDE SEQUENCE [LARGE SCALE GENOMIC DNA]</scope>
    <source>
        <strain evidence="2 3">DHOA06</strain>
    </source>
</reference>
<proteinExistence type="predicted"/>
<dbReference type="EMBL" id="RYZR01000002">
    <property type="protein sequence ID" value="RUL66809.1"/>
    <property type="molecule type" value="Genomic_DNA"/>
</dbReference>
<dbReference type="PROSITE" id="PS50943">
    <property type="entry name" value="HTH_CROC1"/>
    <property type="match status" value="1"/>
</dbReference>
<dbReference type="Proteomes" id="UP000267077">
    <property type="component" value="Unassembled WGS sequence"/>
</dbReference>
<dbReference type="Gene3D" id="1.10.260.40">
    <property type="entry name" value="lambda repressor-like DNA-binding domains"/>
    <property type="match status" value="1"/>
</dbReference>
<dbReference type="SUPFAM" id="SSF47413">
    <property type="entry name" value="lambda repressor-like DNA-binding domains"/>
    <property type="match status" value="1"/>
</dbReference>
<evidence type="ECO:0000313" key="2">
    <source>
        <dbReference type="EMBL" id="RUL66809.1"/>
    </source>
</evidence>
<dbReference type="AlphaFoldDB" id="A0A3S0Q126"/>
<evidence type="ECO:0000259" key="1">
    <source>
        <dbReference type="PROSITE" id="PS50943"/>
    </source>
</evidence>
<protein>
    <submittedName>
        <fullName evidence="2">XRE family transcriptional regulator</fullName>
    </submittedName>
</protein>
<name>A0A3S0Q126_9GAMM</name>
<dbReference type="OrthoDB" id="6054103at2"/>
<organism evidence="2 3">
    <name type="scientific">Dyella dinghuensis</name>
    <dbReference type="NCBI Taxonomy" id="1920169"/>
    <lineage>
        <taxon>Bacteria</taxon>
        <taxon>Pseudomonadati</taxon>
        <taxon>Pseudomonadota</taxon>
        <taxon>Gammaproteobacteria</taxon>
        <taxon>Lysobacterales</taxon>
        <taxon>Rhodanobacteraceae</taxon>
        <taxon>Dyella</taxon>
    </lineage>
</organism>
<dbReference type="RefSeq" id="WP_126672308.1">
    <property type="nucleotide sequence ID" value="NZ_RYZR01000002.1"/>
</dbReference>
<feature type="domain" description="HTH cro/C1-type" evidence="1">
    <location>
        <begin position="24"/>
        <end position="63"/>
    </location>
</feature>
<dbReference type="InterPro" id="IPR001387">
    <property type="entry name" value="Cro/C1-type_HTH"/>
</dbReference>
<sequence>MSATTNLLDKYKKVCSLASDNATAEKLGIGRAAVSKWRNGGGHPDADSVERMCIATGEKLAHWLPLIEAERARSPEIRKVWLRLAQAAAIVALAVNLSPAHAGTVSSAHNSTTLYIM</sequence>
<keyword evidence="3" id="KW-1185">Reference proteome</keyword>
<comment type="caution">
    <text evidence="2">The sequence shown here is derived from an EMBL/GenBank/DDBJ whole genome shotgun (WGS) entry which is preliminary data.</text>
</comment>